<dbReference type="Proteomes" id="UP000799757">
    <property type="component" value="Unassembled WGS sequence"/>
</dbReference>
<sequence>MHNGGKPTTDGAGARALTLSIDDVSAGRQGRQEVPSEHGARKRLLSRRRLLINREWRHRGGGCRLKAQCSGTAGQHDAQRQRRAAACKCSAVLLSGLACTVHSRASAAGGPECAASHREDSLLALAAPLLCRSAPVRSAASVQGASPPHSCSPFAARRSSREAPSTAACLLLRCWLLLLVLALCARYRRGDKHCIGPGIPPAPPGLPRPPHRVLPDILSRRRQTPRISSPAPPTSKTDPGPPRHHLQRRHGPLTPATPTPARRPTRLSPRCVSVCLWPTRPAHPPSP</sequence>
<name>A0A6A6XQ29_9PLEO</name>
<gene>
    <name evidence="2" type="ORF">K505DRAFT_111115</name>
</gene>
<evidence type="ECO:0000313" key="2">
    <source>
        <dbReference type="EMBL" id="KAF2798344.1"/>
    </source>
</evidence>
<organism evidence="2 3">
    <name type="scientific">Melanomma pulvis-pyrius CBS 109.77</name>
    <dbReference type="NCBI Taxonomy" id="1314802"/>
    <lineage>
        <taxon>Eukaryota</taxon>
        <taxon>Fungi</taxon>
        <taxon>Dikarya</taxon>
        <taxon>Ascomycota</taxon>
        <taxon>Pezizomycotina</taxon>
        <taxon>Dothideomycetes</taxon>
        <taxon>Pleosporomycetidae</taxon>
        <taxon>Pleosporales</taxon>
        <taxon>Melanommataceae</taxon>
        <taxon>Melanomma</taxon>
    </lineage>
</organism>
<keyword evidence="3" id="KW-1185">Reference proteome</keyword>
<evidence type="ECO:0000313" key="3">
    <source>
        <dbReference type="Proteomes" id="UP000799757"/>
    </source>
</evidence>
<proteinExistence type="predicted"/>
<reference evidence="2" key="1">
    <citation type="journal article" date="2020" name="Stud. Mycol.">
        <title>101 Dothideomycetes genomes: a test case for predicting lifestyles and emergence of pathogens.</title>
        <authorList>
            <person name="Haridas S."/>
            <person name="Albert R."/>
            <person name="Binder M."/>
            <person name="Bloem J."/>
            <person name="Labutti K."/>
            <person name="Salamov A."/>
            <person name="Andreopoulos B."/>
            <person name="Baker S."/>
            <person name="Barry K."/>
            <person name="Bills G."/>
            <person name="Bluhm B."/>
            <person name="Cannon C."/>
            <person name="Castanera R."/>
            <person name="Culley D."/>
            <person name="Daum C."/>
            <person name="Ezra D."/>
            <person name="Gonzalez J."/>
            <person name="Henrissat B."/>
            <person name="Kuo A."/>
            <person name="Liang C."/>
            <person name="Lipzen A."/>
            <person name="Lutzoni F."/>
            <person name="Magnuson J."/>
            <person name="Mondo S."/>
            <person name="Nolan M."/>
            <person name="Ohm R."/>
            <person name="Pangilinan J."/>
            <person name="Park H.-J."/>
            <person name="Ramirez L."/>
            <person name="Alfaro M."/>
            <person name="Sun H."/>
            <person name="Tritt A."/>
            <person name="Yoshinaga Y."/>
            <person name="Zwiers L.-H."/>
            <person name="Turgeon B."/>
            <person name="Goodwin S."/>
            <person name="Spatafora J."/>
            <person name="Crous P."/>
            <person name="Grigoriev I."/>
        </authorList>
    </citation>
    <scope>NUCLEOTIDE SEQUENCE</scope>
    <source>
        <strain evidence="2">CBS 109.77</strain>
    </source>
</reference>
<evidence type="ECO:0000256" key="1">
    <source>
        <dbReference type="SAM" id="MobiDB-lite"/>
    </source>
</evidence>
<feature type="compositionally biased region" description="Basic residues" evidence="1">
    <location>
        <begin position="242"/>
        <end position="251"/>
    </location>
</feature>
<feature type="region of interest" description="Disordered" evidence="1">
    <location>
        <begin position="221"/>
        <end position="267"/>
    </location>
</feature>
<dbReference type="AlphaFoldDB" id="A0A6A6XQ29"/>
<feature type="compositionally biased region" description="Low complexity" evidence="1">
    <location>
        <begin position="252"/>
        <end position="267"/>
    </location>
</feature>
<protein>
    <submittedName>
        <fullName evidence="2">Uncharacterized protein</fullName>
    </submittedName>
</protein>
<dbReference type="EMBL" id="MU001786">
    <property type="protein sequence ID" value="KAF2798344.1"/>
    <property type="molecule type" value="Genomic_DNA"/>
</dbReference>
<accession>A0A6A6XQ29</accession>